<feature type="region of interest" description="Disordered" evidence="1">
    <location>
        <begin position="1"/>
        <end position="57"/>
    </location>
</feature>
<dbReference type="AlphaFoldDB" id="A0A2T4BS90"/>
<keyword evidence="3" id="KW-1185">Reference proteome</keyword>
<reference evidence="2 3" key="1">
    <citation type="submission" date="2016-07" db="EMBL/GenBank/DDBJ databases">
        <title>Multiple horizontal gene transfer events from other fungi enriched the ability of initially mycotrophic Trichoderma (Ascomycota) to feed on dead plant biomass.</title>
        <authorList>
            <consortium name="DOE Joint Genome Institute"/>
            <person name="Aerts A."/>
            <person name="Atanasova L."/>
            <person name="Chenthamara K."/>
            <person name="Zhang J."/>
            <person name="Grujic M."/>
            <person name="Henrissat B."/>
            <person name="Kuo A."/>
            <person name="Salamov A."/>
            <person name="Lipzen A."/>
            <person name="Labutti K."/>
            <person name="Barry K."/>
            <person name="Miao Y."/>
            <person name="Rahimi M.J."/>
            <person name="Shen Q."/>
            <person name="Grigoriev I.V."/>
            <person name="Kubicek C.P."/>
            <person name="Druzhinina I.S."/>
        </authorList>
    </citation>
    <scope>NUCLEOTIDE SEQUENCE [LARGE SCALE GENOMIC DNA]</scope>
    <source>
        <strain evidence="2 3">ATCC 18648</strain>
    </source>
</reference>
<gene>
    <name evidence="2" type="ORF">M440DRAFT_1100584</name>
</gene>
<organism evidence="2 3">
    <name type="scientific">Trichoderma longibrachiatum ATCC 18648</name>
    <dbReference type="NCBI Taxonomy" id="983965"/>
    <lineage>
        <taxon>Eukaryota</taxon>
        <taxon>Fungi</taxon>
        <taxon>Dikarya</taxon>
        <taxon>Ascomycota</taxon>
        <taxon>Pezizomycotina</taxon>
        <taxon>Sordariomycetes</taxon>
        <taxon>Hypocreomycetidae</taxon>
        <taxon>Hypocreales</taxon>
        <taxon>Hypocreaceae</taxon>
        <taxon>Trichoderma</taxon>
    </lineage>
</organism>
<evidence type="ECO:0000256" key="1">
    <source>
        <dbReference type="SAM" id="MobiDB-lite"/>
    </source>
</evidence>
<evidence type="ECO:0000313" key="2">
    <source>
        <dbReference type="EMBL" id="PTB72170.1"/>
    </source>
</evidence>
<proteinExistence type="predicted"/>
<name>A0A2T4BS90_TRILO</name>
<sequence>MGDLLHIQGKPRKCNEKERKAACQTSIDIHPDNGPKGSHRQGRDHQEENNSLYSKRSRLLPPSLRTVREDQKSIHSWMSRICNHQPGWIRWLFWEPKRETNTIEMILLQKAVSKTRFSSGEFFCCWQGK</sequence>
<evidence type="ECO:0000313" key="3">
    <source>
        <dbReference type="Proteomes" id="UP000240760"/>
    </source>
</evidence>
<protein>
    <submittedName>
        <fullName evidence="2">Uncharacterized protein</fullName>
    </submittedName>
</protein>
<dbReference type="EMBL" id="KZ679143">
    <property type="protein sequence ID" value="PTB72170.1"/>
    <property type="molecule type" value="Genomic_DNA"/>
</dbReference>
<dbReference type="OrthoDB" id="5152716at2759"/>
<accession>A0A2T4BS90</accession>
<dbReference type="Proteomes" id="UP000240760">
    <property type="component" value="Unassembled WGS sequence"/>
</dbReference>